<keyword evidence="1" id="KW-0472">Membrane</keyword>
<keyword evidence="1" id="KW-0812">Transmembrane</keyword>
<dbReference type="PANTHER" id="PTHR15949:SF3">
    <property type="entry name" value="TESTIS-EXPRESSED PROTEIN 264"/>
    <property type="match status" value="1"/>
</dbReference>
<dbReference type="GO" id="GO:0000421">
    <property type="term" value="C:autophagosome membrane"/>
    <property type="evidence" value="ECO:0007669"/>
    <property type="project" value="TreeGrafter"/>
</dbReference>
<feature type="transmembrane region" description="Helical" evidence="1">
    <location>
        <begin position="12"/>
        <end position="35"/>
    </location>
</feature>
<name>A0AAW1DGB3_9HEMI</name>
<dbReference type="Proteomes" id="UP001461498">
    <property type="component" value="Unassembled WGS sequence"/>
</dbReference>
<dbReference type="EMBL" id="JAPXFL010000002">
    <property type="protein sequence ID" value="KAK9509866.1"/>
    <property type="molecule type" value="Genomic_DNA"/>
</dbReference>
<protein>
    <submittedName>
        <fullName evidence="2">Uncharacterized protein</fullName>
    </submittedName>
</protein>
<dbReference type="AlphaFoldDB" id="A0AAW1DGB3"/>
<dbReference type="GO" id="GO:0005789">
    <property type="term" value="C:endoplasmic reticulum membrane"/>
    <property type="evidence" value="ECO:0007669"/>
    <property type="project" value="TreeGrafter"/>
</dbReference>
<reference evidence="2 3" key="1">
    <citation type="submission" date="2022-12" db="EMBL/GenBank/DDBJ databases">
        <title>Chromosome-level genome assembly of true bugs.</title>
        <authorList>
            <person name="Ma L."/>
            <person name="Li H."/>
        </authorList>
    </citation>
    <scope>NUCLEOTIDE SEQUENCE [LARGE SCALE GENOMIC DNA]</scope>
    <source>
        <strain evidence="2">Lab_2022b</strain>
    </source>
</reference>
<dbReference type="GO" id="GO:0005657">
    <property type="term" value="C:replication fork"/>
    <property type="evidence" value="ECO:0007669"/>
    <property type="project" value="TreeGrafter"/>
</dbReference>
<keyword evidence="1" id="KW-1133">Transmembrane helix</keyword>
<evidence type="ECO:0000313" key="3">
    <source>
        <dbReference type="Proteomes" id="UP001461498"/>
    </source>
</evidence>
<sequence>MSIVSVWASLVALFYILVIISVFSFIWTCLLVFYFNIRIGESPIGALHIGYKYNYLRRSSTLFFKHLSKQYTNYKLVKLCYSGIKASHVEYANGIIVSESDLMPDVYMLDHMLRTGLTLFKIPNISHAISVKFPTIPWVPLTRSAAVAVAYPRLFQYVKDYNLCAYPVLEIYERYSITIMIPLVRQDEFVVKEAERLVNGRQYSAMLSPVTSIIPQFVPLKSKPLKKVSSARLTKGERKG</sequence>
<keyword evidence="3" id="KW-1185">Reference proteome</keyword>
<dbReference type="GO" id="GO:0005634">
    <property type="term" value="C:nucleus"/>
    <property type="evidence" value="ECO:0007669"/>
    <property type="project" value="TreeGrafter"/>
</dbReference>
<accession>A0AAW1DGB3</accession>
<proteinExistence type="predicted"/>
<dbReference type="PANTHER" id="PTHR15949">
    <property type="entry name" value="TESTIS-EXPRESSED PROTEIN 264"/>
    <property type="match status" value="1"/>
</dbReference>
<comment type="caution">
    <text evidence="2">The sequence shown here is derived from an EMBL/GenBank/DDBJ whole genome shotgun (WGS) entry which is preliminary data.</text>
</comment>
<organism evidence="2 3">
    <name type="scientific">Rhynocoris fuscipes</name>
    <dbReference type="NCBI Taxonomy" id="488301"/>
    <lineage>
        <taxon>Eukaryota</taxon>
        <taxon>Metazoa</taxon>
        <taxon>Ecdysozoa</taxon>
        <taxon>Arthropoda</taxon>
        <taxon>Hexapoda</taxon>
        <taxon>Insecta</taxon>
        <taxon>Pterygota</taxon>
        <taxon>Neoptera</taxon>
        <taxon>Paraneoptera</taxon>
        <taxon>Hemiptera</taxon>
        <taxon>Heteroptera</taxon>
        <taxon>Panheteroptera</taxon>
        <taxon>Cimicomorpha</taxon>
        <taxon>Reduviidae</taxon>
        <taxon>Harpactorinae</taxon>
        <taxon>Harpactorini</taxon>
        <taxon>Rhynocoris</taxon>
    </lineage>
</organism>
<gene>
    <name evidence="2" type="ORF">O3M35_004765</name>
</gene>
<evidence type="ECO:0000256" key="1">
    <source>
        <dbReference type="SAM" id="Phobius"/>
    </source>
</evidence>
<evidence type="ECO:0000313" key="2">
    <source>
        <dbReference type="EMBL" id="KAK9509866.1"/>
    </source>
</evidence>
<dbReference type="GO" id="GO:0106300">
    <property type="term" value="P:protein-DNA covalent cross-linking repair"/>
    <property type="evidence" value="ECO:0007669"/>
    <property type="project" value="TreeGrafter"/>
</dbReference>
<dbReference type="GO" id="GO:0061709">
    <property type="term" value="P:reticulophagy"/>
    <property type="evidence" value="ECO:0007669"/>
    <property type="project" value="TreeGrafter"/>
</dbReference>